<feature type="compositionally biased region" description="Basic and acidic residues" evidence="1">
    <location>
        <begin position="762"/>
        <end position="771"/>
    </location>
</feature>
<dbReference type="SUPFAM" id="SSF81301">
    <property type="entry name" value="Nucleotidyltransferase"/>
    <property type="match status" value="1"/>
</dbReference>
<dbReference type="SUPFAM" id="SSF81631">
    <property type="entry name" value="PAP/OAS1 substrate-binding domain"/>
    <property type="match status" value="1"/>
</dbReference>
<feature type="region of interest" description="Disordered" evidence="1">
    <location>
        <begin position="1196"/>
        <end position="1286"/>
    </location>
</feature>
<gene>
    <name evidence="3" type="ORF">BSAL_34300</name>
</gene>
<feature type="compositionally biased region" description="Low complexity" evidence="1">
    <location>
        <begin position="1174"/>
        <end position="1184"/>
    </location>
</feature>
<name>A0A0S4JMF1_BODSA</name>
<dbReference type="PANTHER" id="PTHR45979">
    <property type="entry name" value="PAP/OAS1 SUBSTRATE-BINDING DOMAIN SUPERFAMILY"/>
    <property type="match status" value="1"/>
</dbReference>
<keyword evidence="4" id="KW-1185">Reference proteome</keyword>
<proteinExistence type="predicted"/>
<evidence type="ECO:0000256" key="1">
    <source>
        <dbReference type="SAM" id="MobiDB-lite"/>
    </source>
</evidence>
<dbReference type="InterPro" id="IPR058921">
    <property type="entry name" value="PAP/OAS1-rel"/>
</dbReference>
<feature type="compositionally biased region" description="Low complexity" evidence="1">
    <location>
        <begin position="1314"/>
        <end position="1351"/>
    </location>
</feature>
<accession>A0A0S4JMF1</accession>
<dbReference type="InterPro" id="IPR058920">
    <property type="entry name" value="PAP-OAS1-bd-rel"/>
</dbReference>
<feature type="region of interest" description="Disordered" evidence="1">
    <location>
        <begin position="179"/>
        <end position="214"/>
    </location>
</feature>
<evidence type="ECO:0000313" key="4">
    <source>
        <dbReference type="Proteomes" id="UP000051952"/>
    </source>
</evidence>
<feature type="compositionally biased region" description="Polar residues" evidence="1">
    <location>
        <begin position="747"/>
        <end position="761"/>
    </location>
</feature>
<dbReference type="Proteomes" id="UP000051952">
    <property type="component" value="Unassembled WGS sequence"/>
</dbReference>
<protein>
    <recommendedName>
        <fullName evidence="2">PAP/OAS1 substrate-binding-related domain-containing protein</fullName>
    </recommendedName>
</protein>
<feature type="compositionally biased region" description="Basic residues" evidence="1">
    <location>
        <begin position="997"/>
        <end position="1013"/>
    </location>
</feature>
<feature type="compositionally biased region" description="Polar residues" evidence="1">
    <location>
        <begin position="24"/>
        <end position="37"/>
    </location>
</feature>
<feature type="region of interest" description="Disordered" evidence="1">
    <location>
        <begin position="584"/>
        <end position="608"/>
    </location>
</feature>
<feature type="region of interest" description="Disordered" evidence="1">
    <location>
        <begin position="230"/>
        <end position="278"/>
    </location>
</feature>
<sequence>MSKSSNLPATPVKQQSPPPPGSITKKSTISTKQQQSRGPHATSSTSASVALAGIPLHQVDITTSTNGGGGHHHHRHHSPPPPTTTPHNVANMSPSSSATAEWVMSQGPVMVAVDASVTALDAVSSKQNAAVSSSSGAGMTGASTLPDIVSRHASFDLATLAGANTEVYFDAVEEAVSHSPLASHDGSNSRERPYDAAGGAAAAMESMTPDGGGGARGLDVKRKHLSFSGAGATTVKSPSSQGPPVGTVLQCREEEEGSTQSGSAAGDVEAEGTSGVGGGAVLHTEVETLSFACSEEIDLASSANNRRKFVQMQRKHQEAKRAAQLSREAVQYISTTAAGKSISKTIDEEMVNPLIPNPTMLIHRHNILEHVCFHVTQALRFTGINAHIAFFVFGSVHLRTVLPDGDIDVTMVLMDPAKDGTCGYSIHDATLPHHNFADAASDGNNLTPSAPLTSPTTQATGYSPAADVLPSVRDYLLSMPTTGIFVDSLVFAEVRVLKLMADGLSMDFTVDQTGGTSTVCFLHQVDRRLGHRHLFKRTLLLLKAWANYEARVLSGQGGYLGTYALTIMLMGVMNAVLSEHSYQQHSKQSATDETSASSKTKRERTKRKPLPAVELTELCPLSLALRFFAYYATFDFETNCATIYGAMPISALQRASDGIAATSAASTVTCDLSECEERTGGSTHCCGGSSTGHDAVTWHQDSNELLISETFVAECAAMFGRGSADPAATTTPSASPLVTPESQAAINAFPSLSGTTTTTAADQKRKQRGDGESTASSHSTDKPQSCSSRYHPRSAYLPQFSAHLLSLAGGGVFPVRSMNIMDPLRPSSNLSRGVSRAHVFRIQAAMLHALHKGSGLLQSLAHVLVSEPSAPSASSSTSQSTSALGRPIGTNPALLAAEEAIIRSQFVAQWFPSTVNIIAAFQLRQLTEPSYLANSMQELSEQIFGGVSKCNECGVPSTLCVTETYLRKPELVAIPPVSIPEHQHHSQQQQQQQQQFQHHHQQQPSTHYHHHHNNNSSSSNHAMSKHHSTSHTGDATHHSYSSSYHHHQGGSSQQQQHHGKFASTSASSSSQQTHHHSRSTSNSNNYQQQQQQPTAWDLPPVHQYSSNNSQSSFHTGAHHHHHHQYSGPSHRHHHIASTPSSKLWPGRMEDAQQQQQQPLPSTEATGYSRPSLPTTTTAAAASNTTSAAVPTYRFPSHLQGLPQRGGGGGGSSGSNWASHSSGQQLTASHRSAGGGGAATASWNSSLPYQTPPAGGAGNDAIPPPPPLPHHHHHHHHDPNGTVPPPMFASALAFQTHMNAHHQHHHHHHHHVPLSSAAATVSSSSEASAAAVARSGGEQRAQASTTSSNAQAIEVIDRLTTSPAEHVKTKQPLQPSSGRATTAATAKPAREKGTTRSGGNRATRGRAHDETHSTASGGGRHSSITIPLPPPLNSDRFPALPS</sequence>
<feature type="region of interest" description="Disordered" evidence="1">
    <location>
        <begin position="1298"/>
        <end position="1441"/>
    </location>
</feature>
<feature type="region of interest" description="Disordered" evidence="1">
    <location>
        <begin position="60"/>
        <end position="94"/>
    </location>
</feature>
<feature type="domain" description="PAP/OAS1 substrate-binding-related" evidence="2">
    <location>
        <begin position="530"/>
        <end position="575"/>
    </location>
</feature>
<feature type="compositionally biased region" description="Low complexity" evidence="1">
    <location>
        <begin position="986"/>
        <end position="996"/>
    </location>
</feature>
<feature type="compositionally biased region" description="Polar residues" evidence="1">
    <location>
        <begin position="1"/>
        <end position="15"/>
    </location>
</feature>
<evidence type="ECO:0000259" key="2">
    <source>
        <dbReference type="Pfam" id="PF26180"/>
    </source>
</evidence>
<feature type="compositionally biased region" description="Low complexity" evidence="1">
    <location>
        <begin position="1079"/>
        <end position="1092"/>
    </location>
</feature>
<feature type="compositionally biased region" description="Basic residues" evidence="1">
    <location>
        <begin position="1298"/>
        <end position="1311"/>
    </location>
</feature>
<evidence type="ECO:0000313" key="3">
    <source>
        <dbReference type="EMBL" id="CUG91821.1"/>
    </source>
</evidence>
<dbReference type="PANTHER" id="PTHR45979:SF30">
    <property type="entry name" value="NUCLEOTIDYLTRANSFERASE"/>
    <property type="match status" value="1"/>
</dbReference>
<organism evidence="3 4">
    <name type="scientific">Bodo saltans</name>
    <name type="common">Flagellated protozoan</name>
    <dbReference type="NCBI Taxonomy" id="75058"/>
    <lineage>
        <taxon>Eukaryota</taxon>
        <taxon>Discoba</taxon>
        <taxon>Euglenozoa</taxon>
        <taxon>Kinetoplastea</taxon>
        <taxon>Metakinetoplastina</taxon>
        <taxon>Eubodonida</taxon>
        <taxon>Bodonidae</taxon>
        <taxon>Bodo</taxon>
    </lineage>
</organism>
<feature type="compositionally biased region" description="Gly residues" evidence="1">
    <location>
        <begin position="1203"/>
        <end position="1212"/>
    </location>
</feature>
<dbReference type="Gene3D" id="1.10.1410.10">
    <property type="match status" value="1"/>
</dbReference>
<feature type="compositionally biased region" description="Polar residues" evidence="1">
    <location>
        <begin position="773"/>
        <end position="788"/>
    </location>
</feature>
<dbReference type="VEuPathDB" id="TriTrypDB:BSAL_34300"/>
<feature type="compositionally biased region" description="Basic residues" evidence="1">
    <location>
        <begin position="1116"/>
        <end position="1135"/>
    </location>
</feature>
<feature type="region of interest" description="Disordered" evidence="1">
    <location>
        <begin position="980"/>
        <end position="1184"/>
    </location>
</feature>
<dbReference type="OrthoDB" id="273917at2759"/>
<feature type="region of interest" description="Disordered" evidence="1">
    <location>
        <begin position="1"/>
        <end position="47"/>
    </location>
</feature>
<dbReference type="Pfam" id="PF26180">
    <property type="entry name" value="PAP-OAS1"/>
    <property type="match status" value="1"/>
</dbReference>
<reference evidence="4" key="1">
    <citation type="submission" date="2015-09" db="EMBL/GenBank/DDBJ databases">
        <authorList>
            <consortium name="Pathogen Informatics"/>
        </authorList>
    </citation>
    <scope>NUCLEOTIDE SEQUENCE [LARGE SCALE GENOMIC DNA]</scope>
    <source>
        <strain evidence="4">Lake Konstanz</strain>
    </source>
</reference>
<dbReference type="EMBL" id="CYKH01001973">
    <property type="protein sequence ID" value="CUG91821.1"/>
    <property type="molecule type" value="Genomic_DNA"/>
</dbReference>
<feature type="compositionally biased region" description="Low complexity" evidence="1">
    <location>
        <begin position="1213"/>
        <end position="1231"/>
    </location>
</feature>
<feature type="compositionally biased region" description="Low complexity" evidence="1">
    <location>
        <begin position="1038"/>
        <end position="1072"/>
    </location>
</feature>
<dbReference type="InterPro" id="IPR043519">
    <property type="entry name" value="NT_sf"/>
</dbReference>
<feature type="region of interest" description="Disordered" evidence="1">
    <location>
        <begin position="747"/>
        <end position="790"/>
    </location>
</feature>
<feature type="compositionally biased region" description="Basic residues" evidence="1">
    <location>
        <begin position="599"/>
        <end position="608"/>
    </location>
</feature>
<feature type="compositionally biased region" description="Polar residues" evidence="1">
    <location>
        <begin position="584"/>
        <end position="593"/>
    </location>
</feature>